<dbReference type="OrthoDB" id="2676448at2759"/>
<feature type="compositionally biased region" description="Acidic residues" evidence="1">
    <location>
        <begin position="172"/>
        <end position="186"/>
    </location>
</feature>
<comment type="caution">
    <text evidence="2">The sequence shown here is derived from an EMBL/GenBank/DDBJ whole genome shotgun (WGS) entry which is preliminary data.</text>
</comment>
<evidence type="ECO:0000313" key="3">
    <source>
        <dbReference type="Proteomes" id="UP000807342"/>
    </source>
</evidence>
<protein>
    <submittedName>
        <fullName evidence="2">Uncharacterized protein</fullName>
    </submittedName>
</protein>
<accession>A0A9P5WZZ5</accession>
<gene>
    <name evidence="2" type="ORF">P691DRAFT_767150</name>
</gene>
<dbReference type="EMBL" id="MU152222">
    <property type="protein sequence ID" value="KAF9440847.1"/>
    <property type="molecule type" value="Genomic_DNA"/>
</dbReference>
<dbReference type="Proteomes" id="UP000807342">
    <property type="component" value="Unassembled WGS sequence"/>
</dbReference>
<sequence>MILECPQLTWDQVLDYTFLADFNLLHGSQDDIHAHPWANQSLHLYMDSWFKIKQAEEEIRWLNIKICWVITHLHNEQQFLTNMESKVAQVDPPLVFQIRKYHLLQTHFAEQHMQCFQKLAALPGFTGSIKLGVSLNQSLHVEVANLHDVENNAIMYQGLVGDLSDTGNLAGDESDNDSSPKDDDEELHARYRALVTILED</sequence>
<reference evidence="2" key="1">
    <citation type="submission" date="2020-11" db="EMBL/GenBank/DDBJ databases">
        <authorList>
            <consortium name="DOE Joint Genome Institute"/>
            <person name="Ahrendt S."/>
            <person name="Riley R."/>
            <person name="Andreopoulos W."/>
            <person name="Labutti K."/>
            <person name="Pangilinan J."/>
            <person name="Ruiz-Duenas F.J."/>
            <person name="Barrasa J.M."/>
            <person name="Sanchez-Garcia M."/>
            <person name="Camarero S."/>
            <person name="Miyauchi S."/>
            <person name="Serrano A."/>
            <person name="Linde D."/>
            <person name="Babiker R."/>
            <person name="Drula E."/>
            <person name="Ayuso-Fernandez I."/>
            <person name="Pacheco R."/>
            <person name="Padilla G."/>
            <person name="Ferreira P."/>
            <person name="Barriuso J."/>
            <person name="Kellner H."/>
            <person name="Castanera R."/>
            <person name="Alfaro M."/>
            <person name="Ramirez L."/>
            <person name="Pisabarro A.G."/>
            <person name="Kuo A."/>
            <person name="Tritt A."/>
            <person name="Lipzen A."/>
            <person name="He G."/>
            <person name="Yan M."/>
            <person name="Ng V."/>
            <person name="Cullen D."/>
            <person name="Martin F."/>
            <person name="Rosso M.-N."/>
            <person name="Henrissat B."/>
            <person name="Hibbett D."/>
            <person name="Martinez A.T."/>
            <person name="Grigoriev I.V."/>
        </authorList>
    </citation>
    <scope>NUCLEOTIDE SEQUENCE</scope>
    <source>
        <strain evidence="2">MF-IS2</strain>
    </source>
</reference>
<name>A0A9P5WZZ5_9AGAR</name>
<evidence type="ECO:0000313" key="2">
    <source>
        <dbReference type="EMBL" id="KAF9440847.1"/>
    </source>
</evidence>
<proteinExistence type="predicted"/>
<organism evidence="2 3">
    <name type="scientific">Macrolepiota fuliginosa MF-IS2</name>
    <dbReference type="NCBI Taxonomy" id="1400762"/>
    <lineage>
        <taxon>Eukaryota</taxon>
        <taxon>Fungi</taxon>
        <taxon>Dikarya</taxon>
        <taxon>Basidiomycota</taxon>
        <taxon>Agaricomycotina</taxon>
        <taxon>Agaricomycetes</taxon>
        <taxon>Agaricomycetidae</taxon>
        <taxon>Agaricales</taxon>
        <taxon>Agaricineae</taxon>
        <taxon>Agaricaceae</taxon>
        <taxon>Macrolepiota</taxon>
    </lineage>
</organism>
<dbReference type="AlphaFoldDB" id="A0A9P5WZZ5"/>
<feature type="region of interest" description="Disordered" evidence="1">
    <location>
        <begin position="166"/>
        <end position="187"/>
    </location>
</feature>
<keyword evidence="3" id="KW-1185">Reference proteome</keyword>
<evidence type="ECO:0000256" key="1">
    <source>
        <dbReference type="SAM" id="MobiDB-lite"/>
    </source>
</evidence>